<feature type="compositionally biased region" description="Basic and acidic residues" evidence="1">
    <location>
        <begin position="76"/>
        <end position="87"/>
    </location>
</feature>
<feature type="region of interest" description="Disordered" evidence="1">
    <location>
        <begin position="59"/>
        <end position="103"/>
    </location>
</feature>
<sequence>MMSATCNPDAISLNQVEDMGGRHGSALCSRARIHHPATPFDAEKNTAFSTCRPPVLHFLEPSGTGPDAPARCSGHGRKEEKTLKEDWWLGSKASTSLSKSHHE</sequence>
<evidence type="ECO:0000313" key="3">
    <source>
        <dbReference type="Proteomes" id="UP000287651"/>
    </source>
</evidence>
<evidence type="ECO:0000256" key="1">
    <source>
        <dbReference type="SAM" id="MobiDB-lite"/>
    </source>
</evidence>
<gene>
    <name evidence="2" type="ORF">B296_00015742</name>
</gene>
<comment type="caution">
    <text evidence="2">The sequence shown here is derived from an EMBL/GenBank/DDBJ whole genome shotgun (WGS) entry which is preliminary data.</text>
</comment>
<dbReference type="AlphaFoldDB" id="A0A426Z7D3"/>
<name>A0A426Z7D3_ENSVE</name>
<reference evidence="2 3" key="1">
    <citation type="journal article" date="2014" name="Agronomy (Basel)">
        <title>A Draft Genome Sequence for Ensete ventricosum, the Drought-Tolerant Tree Against Hunger.</title>
        <authorList>
            <person name="Harrison J."/>
            <person name="Moore K.A."/>
            <person name="Paszkiewicz K."/>
            <person name="Jones T."/>
            <person name="Grant M."/>
            <person name="Ambacheew D."/>
            <person name="Muzemil S."/>
            <person name="Studholme D.J."/>
        </authorList>
    </citation>
    <scope>NUCLEOTIDE SEQUENCE [LARGE SCALE GENOMIC DNA]</scope>
</reference>
<organism evidence="2 3">
    <name type="scientific">Ensete ventricosum</name>
    <name type="common">Abyssinian banana</name>
    <name type="synonym">Musa ensete</name>
    <dbReference type="NCBI Taxonomy" id="4639"/>
    <lineage>
        <taxon>Eukaryota</taxon>
        <taxon>Viridiplantae</taxon>
        <taxon>Streptophyta</taxon>
        <taxon>Embryophyta</taxon>
        <taxon>Tracheophyta</taxon>
        <taxon>Spermatophyta</taxon>
        <taxon>Magnoliopsida</taxon>
        <taxon>Liliopsida</taxon>
        <taxon>Zingiberales</taxon>
        <taxon>Musaceae</taxon>
        <taxon>Ensete</taxon>
    </lineage>
</organism>
<evidence type="ECO:0000313" key="2">
    <source>
        <dbReference type="EMBL" id="RRT59871.1"/>
    </source>
</evidence>
<proteinExistence type="predicted"/>
<dbReference type="Proteomes" id="UP000287651">
    <property type="component" value="Unassembled WGS sequence"/>
</dbReference>
<accession>A0A426Z7D3</accession>
<protein>
    <submittedName>
        <fullName evidence="2">Uncharacterized protein</fullName>
    </submittedName>
</protein>
<feature type="compositionally biased region" description="Polar residues" evidence="1">
    <location>
        <begin position="92"/>
        <end position="103"/>
    </location>
</feature>
<dbReference type="EMBL" id="AMZH03008029">
    <property type="protein sequence ID" value="RRT59871.1"/>
    <property type="molecule type" value="Genomic_DNA"/>
</dbReference>